<evidence type="ECO:0000256" key="1">
    <source>
        <dbReference type="ARBA" id="ARBA00005163"/>
    </source>
</evidence>
<dbReference type="InterPro" id="IPR019810">
    <property type="entry name" value="Citrate_synthase_AS"/>
</dbReference>
<dbReference type="InterPro" id="IPR002020">
    <property type="entry name" value="Citrate_synthase"/>
</dbReference>
<evidence type="ECO:0000256" key="4">
    <source>
        <dbReference type="ARBA" id="ARBA00049288"/>
    </source>
</evidence>
<evidence type="ECO:0000256" key="3">
    <source>
        <dbReference type="ARBA" id="ARBA00022679"/>
    </source>
</evidence>
<organism evidence="7 8">
    <name type="scientific">Bacillus suaedaesalsae</name>
    <dbReference type="NCBI Taxonomy" id="2810349"/>
    <lineage>
        <taxon>Bacteria</taxon>
        <taxon>Bacillati</taxon>
        <taxon>Bacillota</taxon>
        <taxon>Bacilli</taxon>
        <taxon>Bacillales</taxon>
        <taxon>Bacillaceae</taxon>
        <taxon>Bacillus</taxon>
    </lineage>
</organism>
<dbReference type="CDD" id="cd06109">
    <property type="entry name" value="BsCS-I_like"/>
    <property type="match status" value="1"/>
</dbReference>
<name>A0ABS2DDL0_9BACI</name>
<dbReference type="EMBL" id="JAFELM010000013">
    <property type="protein sequence ID" value="MBM6616537.1"/>
    <property type="molecule type" value="Genomic_DNA"/>
</dbReference>
<dbReference type="InterPro" id="IPR024176">
    <property type="entry name" value="Citrate_synthase_bac-typ"/>
</dbReference>
<dbReference type="InterPro" id="IPR036969">
    <property type="entry name" value="Citrate_synthase_sf"/>
</dbReference>
<protein>
    <recommendedName>
        <fullName evidence="5">Citrate synthase</fullName>
    </recommendedName>
</protein>
<dbReference type="InterPro" id="IPR016143">
    <property type="entry name" value="Citrate_synth-like_sm_a-sub"/>
</dbReference>
<keyword evidence="8" id="KW-1185">Reference proteome</keyword>
<gene>
    <name evidence="7" type="ORF">JR050_02425</name>
</gene>
<evidence type="ECO:0000313" key="7">
    <source>
        <dbReference type="EMBL" id="MBM6616537.1"/>
    </source>
</evidence>
<dbReference type="Pfam" id="PF00285">
    <property type="entry name" value="Citrate_synt"/>
    <property type="match status" value="1"/>
</dbReference>
<accession>A0ABS2DDL0</accession>
<proteinExistence type="inferred from homology"/>
<evidence type="ECO:0000313" key="8">
    <source>
        <dbReference type="Proteomes" id="UP001518925"/>
    </source>
</evidence>
<dbReference type="RefSeq" id="WP_204202034.1">
    <property type="nucleotide sequence ID" value="NZ_JAFELM010000013.1"/>
</dbReference>
<dbReference type="PANTHER" id="PTHR11739">
    <property type="entry name" value="CITRATE SYNTHASE"/>
    <property type="match status" value="1"/>
</dbReference>
<reference evidence="7 8" key="1">
    <citation type="submission" date="2021-02" db="EMBL/GenBank/DDBJ databases">
        <title>Bacillus sp. RD4P76, an endophyte from a halophyte.</title>
        <authorList>
            <person name="Sun J.-Q."/>
        </authorList>
    </citation>
    <scope>NUCLEOTIDE SEQUENCE [LARGE SCALE GENOMIC DNA]</scope>
    <source>
        <strain evidence="7 8">RD4P76</strain>
    </source>
</reference>
<sequence length="366" mass="41180">MIQPGLKGVIATETSISHIDGEKGLLIYRGYEVNELTEHFSFEEVAYLLWYGELPSETELTSFKEELKKQRNLSSYLKKIVDYLPKDIDMMSVLRTVISAEGTLQYGWKPTITQSIKLTSMIPTVIAYRKHSVDQTAFIEPRLDLGHVENYLYMLNGELPTTAQTNALETYMILTMEHGMNASTFSARVTASTESDMISAVTSAIGTMKGPLHGGAPSEVIHFLDEVSCTSNVEKIIRKKLSNGEKLMGFGHRVYKTHDPRAVSLKNTLLKQVGEDEWLDLALHVEITAIKLLEEFKPGRALYTNVEFYSAAIMKAINMDPCLFTPTFTASRLVGWTAHVLEQAQNNTIYRPQSKYVGKLVKLNKR</sequence>
<dbReference type="SUPFAM" id="SSF48256">
    <property type="entry name" value="Citrate synthase"/>
    <property type="match status" value="1"/>
</dbReference>
<dbReference type="PROSITE" id="PS00480">
    <property type="entry name" value="CITRATE_SYNTHASE"/>
    <property type="match status" value="1"/>
</dbReference>
<comment type="pathway">
    <text evidence="1">Carbohydrate metabolism; tricarboxylic acid cycle.</text>
</comment>
<dbReference type="Proteomes" id="UP001518925">
    <property type="component" value="Unassembled WGS sequence"/>
</dbReference>
<evidence type="ECO:0000256" key="6">
    <source>
        <dbReference type="RuleBase" id="RU003406"/>
    </source>
</evidence>
<comment type="caution">
    <text evidence="7">The sequence shown here is derived from an EMBL/GenBank/DDBJ whole genome shotgun (WGS) entry which is preliminary data.</text>
</comment>
<dbReference type="PIRSF" id="PIRSF001369">
    <property type="entry name" value="Citrate_synth"/>
    <property type="match status" value="1"/>
</dbReference>
<comment type="catalytic activity">
    <reaction evidence="4">
        <text>oxaloacetate + acetyl-CoA + H2O = citrate + CoA + H(+)</text>
        <dbReference type="Rhea" id="RHEA:16845"/>
        <dbReference type="ChEBI" id="CHEBI:15377"/>
        <dbReference type="ChEBI" id="CHEBI:15378"/>
        <dbReference type="ChEBI" id="CHEBI:16452"/>
        <dbReference type="ChEBI" id="CHEBI:16947"/>
        <dbReference type="ChEBI" id="CHEBI:57287"/>
        <dbReference type="ChEBI" id="CHEBI:57288"/>
        <dbReference type="EC" id="2.3.3.16"/>
    </reaction>
</comment>
<evidence type="ECO:0000256" key="5">
    <source>
        <dbReference type="PIRNR" id="PIRNR001369"/>
    </source>
</evidence>
<evidence type="ECO:0000256" key="2">
    <source>
        <dbReference type="ARBA" id="ARBA00010566"/>
    </source>
</evidence>
<dbReference type="PRINTS" id="PR00143">
    <property type="entry name" value="CITRTSNTHASE"/>
</dbReference>
<dbReference type="PANTHER" id="PTHR11739:SF4">
    <property type="entry name" value="CITRATE SYNTHASE, PEROXISOMAL"/>
    <property type="match status" value="1"/>
</dbReference>
<dbReference type="Gene3D" id="1.10.580.10">
    <property type="entry name" value="Citrate Synthase, domain 1"/>
    <property type="match status" value="1"/>
</dbReference>
<keyword evidence="3 5" id="KW-0808">Transferase</keyword>
<dbReference type="Gene3D" id="1.10.230.10">
    <property type="entry name" value="Cytochrome P450-Terp, domain 2"/>
    <property type="match status" value="1"/>
</dbReference>
<comment type="similarity">
    <text evidence="2 5 6">Belongs to the citrate synthase family.</text>
</comment>
<dbReference type="InterPro" id="IPR016142">
    <property type="entry name" value="Citrate_synth-like_lrg_a-sub"/>
</dbReference>